<keyword evidence="2" id="KW-0963">Cytoplasm</keyword>
<dbReference type="PRINTS" id="PR00380">
    <property type="entry name" value="KINESINHEAVY"/>
</dbReference>
<organism evidence="10 11">
    <name type="scientific">Leptomonas pyrrhocoris</name>
    <name type="common">Firebug parasite</name>
    <dbReference type="NCBI Taxonomy" id="157538"/>
    <lineage>
        <taxon>Eukaryota</taxon>
        <taxon>Discoba</taxon>
        <taxon>Euglenozoa</taxon>
        <taxon>Kinetoplastea</taxon>
        <taxon>Metakinetoplastina</taxon>
        <taxon>Trypanosomatida</taxon>
        <taxon>Trypanosomatidae</taxon>
        <taxon>Leishmaniinae</taxon>
        <taxon>Leptomonas</taxon>
    </lineage>
</organism>
<feature type="compositionally biased region" description="Low complexity" evidence="8">
    <location>
        <begin position="448"/>
        <end position="465"/>
    </location>
</feature>
<dbReference type="InterPro" id="IPR001752">
    <property type="entry name" value="Kinesin_motor_dom"/>
</dbReference>
<feature type="region of interest" description="Disordered" evidence="8">
    <location>
        <begin position="159"/>
        <end position="201"/>
    </location>
</feature>
<dbReference type="AlphaFoldDB" id="A0A0N0DTF4"/>
<evidence type="ECO:0000256" key="6">
    <source>
        <dbReference type="PROSITE-ProRule" id="PRU00283"/>
    </source>
</evidence>
<dbReference type="InterPro" id="IPR036961">
    <property type="entry name" value="Kinesin_motor_dom_sf"/>
</dbReference>
<dbReference type="EMBL" id="LGTL01000016">
    <property type="protein sequence ID" value="KPA77438.1"/>
    <property type="molecule type" value="Genomic_DNA"/>
</dbReference>
<feature type="compositionally biased region" description="Gly residues" evidence="8">
    <location>
        <begin position="1086"/>
        <end position="1106"/>
    </location>
</feature>
<dbReference type="Pfam" id="PF00225">
    <property type="entry name" value="Kinesin"/>
    <property type="match status" value="2"/>
</dbReference>
<evidence type="ECO:0000256" key="4">
    <source>
        <dbReference type="ARBA" id="ARBA00022840"/>
    </source>
</evidence>
<dbReference type="RefSeq" id="XP_015655877.1">
    <property type="nucleotide sequence ID" value="XM_015805264.1"/>
</dbReference>
<dbReference type="InterPro" id="IPR027417">
    <property type="entry name" value="P-loop_NTPase"/>
</dbReference>
<dbReference type="GO" id="GO:0051231">
    <property type="term" value="P:spindle elongation"/>
    <property type="evidence" value="ECO:0007669"/>
    <property type="project" value="TreeGrafter"/>
</dbReference>
<feature type="compositionally biased region" description="Basic and acidic residues" evidence="8">
    <location>
        <begin position="744"/>
        <end position="758"/>
    </location>
</feature>
<sequence length="1120" mass="122887">MAERLAVAVRVRPFLPHESRACCVTVRASQIDVGESKSFAFDRVFGQSATSDDVYVALGQPLADSFLSGYHASTIAYGQTGAGKTFTMAALLNDTVQEIFCRLAEEEGSSSSNGVRTSSSTAAEAAAPSPMPAFTLSLTVLEVYNEVVGDLLSRHAEKPYAAPIGGGNGGGGQQQRRSSSAQDRKSGPSLRNGLQLREDPTGGVHVVGLTEVTVDSEARLLALIDEAIGHRKTAATLMNATSSRSHCVITLTLQRRGLCSRCCFVDLAGSERLKKSLKFASPTDPCGGTGNGGNNIYYSGVNDGGKGSPKETDFASDNTVARVREVININSGLLALGNVIVALCEKKPHVPYRSSKLTRLLQPLLEGHARTAMIACVAPLASSLEETLNTLKYADRAKHIHVDPHLTVASATTAANAQQLIVMLRDELEDAKRRLAATASQNEERARSSGSSGGNTTSGTSRSNSMEPVSAGVEQLRQLLEREQEHTKRLENDLFSAEYTAMVEVEKRKALEVRVAQLEAYITGSRGGSRRAHRASSEGRNAPRTTSPPSPCTWRMRNLERLQQLEEERNSLAVLQAEKVQDTQRLAAALAAEAVPTVADVDAAERDATPTAAAAAGENHLTAEIQHKESQIAALQEENGAVAAQLEQYERELQDTLGEKAKLQEELREAEVRLEKSAMEREQREIEKVALRAGYLERIRRAEVTATEDRRRVREAEQKVRARQEDIDRTRQLQMKVVRLREEVTRQRHEVRSTRKQSDQLSAAHQHEILQLQRQLQATTAQVAQLHQRMERKDAAIAKVRKQLTEEQPPRQVHQPTPHTPPPPHTTAPSIVLHKMPPYKQAASRRISLKPPPTSGASPLTLSLPGTPPSDTSPAGFTKRRLTLPPLLRSPSLQRNDAAQTKINRELQALERMEKELAELQEYREMLRSAQTTDAPKWRRAKEGFSRRLSTIQMEMQRIDAGTPAHANLTQEAQDVAEKLQQLEAYRHMFEDADVQLAEFENRIDNLNEARRFHLQRIRRLQQSTHAPTAARTPRRTALLRHRRRVGGHDPSHLLDEFVLVPVSRQRRSVAVTAAGGAEEQRGRDGLPGGAGAAGGSSEGGDGGLAGTAEDELRTLRQCY</sequence>
<feature type="region of interest" description="Disordered" evidence="8">
    <location>
        <begin position="525"/>
        <end position="554"/>
    </location>
</feature>
<dbReference type="SUPFAM" id="SSF52540">
    <property type="entry name" value="P-loop containing nucleoside triphosphate hydrolases"/>
    <property type="match status" value="1"/>
</dbReference>
<dbReference type="GO" id="GO:0003777">
    <property type="term" value="F:microtubule motor activity"/>
    <property type="evidence" value="ECO:0007669"/>
    <property type="project" value="InterPro"/>
</dbReference>
<gene>
    <name evidence="10" type="ORF">ABB37_06836</name>
</gene>
<dbReference type="PANTHER" id="PTHR47969">
    <property type="entry name" value="CHROMOSOME-ASSOCIATED KINESIN KIF4A-RELATED"/>
    <property type="match status" value="1"/>
</dbReference>
<dbReference type="GO" id="GO:0005737">
    <property type="term" value="C:cytoplasm"/>
    <property type="evidence" value="ECO:0007669"/>
    <property type="project" value="UniProtKB-SubCell"/>
</dbReference>
<dbReference type="Gene3D" id="3.40.850.10">
    <property type="entry name" value="Kinesin motor domain"/>
    <property type="match status" value="1"/>
</dbReference>
<name>A0A0N0DTF4_LEPPY</name>
<feature type="domain" description="Kinesin motor" evidence="9">
    <location>
        <begin position="4"/>
        <end position="400"/>
    </location>
</feature>
<feature type="region of interest" description="Disordered" evidence="8">
    <location>
        <begin position="1071"/>
        <end position="1120"/>
    </location>
</feature>
<feature type="compositionally biased region" description="Basic and acidic residues" evidence="8">
    <location>
        <begin position="1111"/>
        <end position="1120"/>
    </location>
</feature>
<dbReference type="VEuPathDB" id="TriTrypDB:LpyrH10_16_0180"/>
<feature type="region of interest" description="Disordered" evidence="8">
    <location>
        <begin position="435"/>
        <end position="472"/>
    </location>
</feature>
<evidence type="ECO:0000313" key="11">
    <source>
        <dbReference type="Proteomes" id="UP000037923"/>
    </source>
</evidence>
<keyword evidence="5 7" id="KW-0175">Coiled coil</keyword>
<accession>A0A0N0DTF4</accession>
<dbReference type="GeneID" id="26907122"/>
<comment type="caution">
    <text evidence="10">The sequence shown here is derived from an EMBL/GenBank/DDBJ whole genome shotgun (WGS) entry which is preliminary data.</text>
</comment>
<dbReference type="InterPro" id="IPR027640">
    <property type="entry name" value="Kinesin-like_fam"/>
</dbReference>
<keyword evidence="6" id="KW-0505">Motor protein</keyword>
<proteinExistence type="inferred from homology"/>
<feature type="coiled-coil region" evidence="7">
    <location>
        <begin position="966"/>
        <end position="1024"/>
    </location>
</feature>
<comment type="subcellular location">
    <subcellularLocation>
        <location evidence="1">Cytoplasm</location>
    </subcellularLocation>
</comment>
<evidence type="ECO:0000256" key="2">
    <source>
        <dbReference type="ARBA" id="ARBA00022490"/>
    </source>
</evidence>
<dbReference type="GO" id="GO:0005875">
    <property type="term" value="C:microtubule associated complex"/>
    <property type="evidence" value="ECO:0007669"/>
    <property type="project" value="TreeGrafter"/>
</dbReference>
<evidence type="ECO:0000256" key="3">
    <source>
        <dbReference type="ARBA" id="ARBA00022741"/>
    </source>
</evidence>
<evidence type="ECO:0000256" key="5">
    <source>
        <dbReference type="ARBA" id="ARBA00023054"/>
    </source>
</evidence>
<comment type="similarity">
    <text evidence="6">Belongs to the TRAFAC class myosin-kinesin ATPase superfamily. Kinesin family.</text>
</comment>
<feature type="binding site" evidence="6">
    <location>
        <begin position="78"/>
        <end position="85"/>
    </location>
    <ligand>
        <name>ATP</name>
        <dbReference type="ChEBI" id="CHEBI:30616"/>
    </ligand>
</feature>
<protein>
    <submittedName>
        <fullName evidence="10">Putative kinesin</fullName>
    </submittedName>
</protein>
<dbReference type="PANTHER" id="PTHR47969:SF15">
    <property type="entry name" value="CHROMOSOME-ASSOCIATED KINESIN KIF4A-RELATED"/>
    <property type="match status" value="1"/>
</dbReference>
<keyword evidence="11" id="KW-1185">Reference proteome</keyword>
<dbReference type="OMA" id="RCCFVDL"/>
<feature type="region of interest" description="Disordered" evidence="8">
    <location>
        <begin position="805"/>
        <end position="878"/>
    </location>
</feature>
<keyword evidence="4 6" id="KW-0067">ATP-binding</keyword>
<dbReference type="GO" id="GO:0005524">
    <property type="term" value="F:ATP binding"/>
    <property type="evidence" value="ECO:0007669"/>
    <property type="project" value="UniProtKB-UniRule"/>
</dbReference>
<dbReference type="OrthoDB" id="3176171at2759"/>
<feature type="region of interest" description="Disordered" evidence="8">
    <location>
        <begin position="744"/>
        <end position="765"/>
    </location>
</feature>
<evidence type="ECO:0000313" key="10">
    <source>
        <dbReference type="EMBL" id="KPA77438.1"/>
    </source>
</evidence>
<dbReference type="SMART" id="SM00129">
    <property type="entry name" value="KISc"/>
    <property type="match status" value="1"/>
</dbReference>
<dbReference type="PROSITE" id="PS50067">
    <property type="entry name" value="KINESIN_MOTOR_2"/>
    <property type="match status" value="1"/>
</dbReference>
<evidence type="ECO:0000256" key="8">
    <source>
        <dbReference type="SAM" id="MobiDB-lite"/>
    </source>
</evidence>
<dbReference type="GO" id="GO:0007018">
    <property type="term" value="P:microtubule-based movement"/>
    <property type="evidence" value="ECO:0007669"/>
    <property type="project" value="InterPro"/>
</dbReference>
<feature type="coiled-coil region" evidence="7">
    <location>
        <begin position="896"/>
        <end position="933"/>
    </location>
</feature>
<evidence type="ECO:0000256" key="7">
    <source>
        <dbReference type="SAM" id="Coils"/>
    </source>
</evidence>
<reference evidence="10 11" key="1">
    <citation type="submission" date="2015-07" db="EMBL/GenBank/DDBJ databases">
        <title>High-quality genome of monoxenous trypanosomatid Leptomonas pyrrhocoris.</title>
        <authorList>
            <person name="Flegontov P."/>
            <person name="Butenko A."/>
            <person name="Firsov S."/>
            <person name="Vlcek C."/>
            <person name="Logacheva M.D."/>
            <person name="Field M."/>
            <person name="Filatov D."/>
            <person name="Flegontova O."/>
            <person name="Gerasimov E."/>
            <person name="Jackson A.P."/>
            <person name="Kelly S."/>
            <person name="Opperdoes F."/>
            <person name="O'Reilly A."/>
            <person name="Votypka J."/>
            <person name="Yurchenko V."/>
            <person name="Lukes J."/>
        </authorList>
    </citation>
    <scope>NUCLEOTIDE SEQUENCE [LARGE SCALE GENOMIC DNA]</scope>
    <source>
        <strain evidence="10">H10</strain>
    </source>
</reference>
<evidence type="ECO:0000256" key="1">
    <source>
        <dbReference type="ARBA" id="ARBA00004496"/>
    </source>
</evidence>
<dbReference type="Proteomes" id="UP000037923">
    <property type="component" value="Unassembled WGS sequence"/>
</dbReference>
<feature type="compositionally biased region" description="Low complexity" evidence="8">
    <location>
        <begin position="858"/>
        <end position="874"/>
    </location>
</feature>
<keyword evidence="3 6" id="KW-0547">Nucleotide-binding</keyword>
<evidence type="ECO:0000259" key="9">
    <source>
        <dbReference type="PROSITE" id="PS50067"/>
    </source>
</evidence>
<feature type="compositionally biased region" description="Gly residues" evidence="8">
    <location>
        <begin position="164"/>
        <end position="173"/>
    </location>
</feature>
<dbReference type="GO" id="GO:0007052">
    <property type="term" value="P:mitotic spindle organization"/>
    <property type="evidence" value="ECO:0007669"/>
    <property type="project" value="TreeGrafter"/>
</dbReference>
<dbReference type="GO" id="GO:0008017">
    <property type="term" value="F:microtubule binding"/>
    <property type="evidence" value="ECO:0007669"/>
    <property type="project" value="InterPro"/>
</dbReference>